<evidence type="ECO:0000313" key="2">
    <source>
        <dbReference type="EMBL" id="MEJ4100682.1"/>
    </source>
</evidence>
<keyword evidence="3" id="KW-1185">Reference proteome</keyword>
<feature type="compositionally biased region" description="Acidic residues" evidence="1">
    <location>
        <begin position="32"/>
        <end position="45"/>
    </location>
</feature>
<reference evidence="2 3" key="1">
    <citation type="submission" date="2024-02" db="EMBL/GenBank/DDBJ databases">
        <title>Whole genome sequencing and characterization of Corynebacterium isolated from the ocular surface of dry eye disease sufferers.</title>
        <authorList>
            <person name="Naqvi M."/>
        </authorList>
    </citation>
    <scope>NUCLEOTIDE SEQUENCE [LARGE SCALE GENOMIC DNA]</scope>
    <source>
        <strain evidence="2 3">PCRF</strain>
    </source>
</reference>
<evidence type="ECO:0000256" key="1">
    <source>
        <dbReference type="SAM" id="MobiDB-lite"/>
    </source>
</evidence>
<organism evidence="2 3">
    <name type="scientific">Corynebacterium mastitidis</name>
    <dbReference type="NCBI Taxonomy" id="161890"/>
    <lineage>
        <taxon>Bacteria</taxon>
        <taxon>Bacillati</taxon>
        <taxon>Actinomycetota</taxon>
        <taxon>Actinomycetes</taxon>
        <taxon>Mycobacteriales</taxon>
        <taxon>Corynebacteriaceae</taxon>
        <taxon>Corynebacterium</taxon>
    </lineage>
</organism>
<dbReference type="RefSeq" id="WP_337889108.1">
    <property type="nucleotide sequence ID" value="NZ_JBAHVI010000001.1"/>
</dbReference>
<gene>
    <name evidence="2" type="ORF">V5S96_09995</name>
</gene>
<protein>
    <submittedName>
        <fullName evidence="2">Uncharacterized protein</fullName>
    </submittedName>
</protein>
<accession>A0ABU8P080</accession>
<feature type="compositionally biased region" description="Gly residues" evidence="1">
    <location>
        <begin position="7"/>
        <end position="27"/>
    </location>
</feature>
<dbReference type="EMBL" id="JBAHVJ010000010">
    <property type="protein sequence ID" value="MEJ4100682.1"/>
    <property type="molecule type" value="Genomic_DNA"/>
</dbReference>
<evidence type="ECO:0000313" key="3">
    <source>
        <dbReference type="Proteomes" id="UP001359781"/>
    </source>
</evidence>
<sequence length="105" mass="10472">MEPRPPGVGGDPGVRGVGAATAGGGPGVPAAEDSDDEEDAGDGSEAELKDTLGTMFPGIVVRREGVVVARLKSMNEKKISLVTGNAPKDGECTTILLAPSRPGCG</sequence>
<comment type="caution">
    <text evidence="2">The sequence shown here is derived from an EMBL/GenBank/DDBJ whole genome shotgun (WGS) entry which is preliminary data.</text>
</comment>
<dbReference type="Proteomes" id="UP001359781">
    <property type="component" value="Unassembled WGS sequence"/>
</dbReference>
<name>A0ABU8P080_9CORY</name>
<proteinExistence type="predicted"/>
<feature type="region of interest" description="Disordered" evidence="1">
    <location>
        <begin position="1"/>
        <end position="51"/>
    </location>
</feature>